<dbReference type="PROSITE" id="PS50886">
    <property type="entry name" value="TRBD"/>
    <property type="match status" value="1"/>
</dbReference>
<accession>A0A1F8BYQ0</accession>
<keyword evidence="1 3" id="KW-0820">tRNA-binding</keyword>
<proteinExistence type="predicted"/>
<dbReference type="AlphaFoldDB" id="A0A1F8BYQ0"/>
<dbReference type="InterPro" id="IPR002547">
    <property type="entry name" value="tRNA-bd_dom"/>
</dbReference>
<dbReference type="Proteomes" id="UP000178429">
    <property type="component" value="Unassembled WGS sequence"/>
</dbReference>
<name>A0A1F8BYQ0_9BACT</name>
<protein>
    <recommendedName>
        <fullName evidence="4">tRNA-binding domain-containing protein</fullName>
    </recommendedName>
</protein>
<evidence type="ECO:0000256" key="3">
    <source>
        <dbReference type="PROSITE-ProRule" id="PRU00209"/>
    </source>
</evidence>
<reference evidence="5 6" key="1">
    <citation type="journal article" date="2016" name="Nat. Commun.">
        <title>Thousands of microbial genomes shed light on interconnected biogeochemical processes in an aquifer system.</title>
        <authorList>
            <person name="Anantharaman K."/>
            <person name="Brown C.T."/>
            <person name="Hug L.A."/>
            <person name="Sharon I."/>
            <person name="Castelle C.J."/>
            <person name="Probst A.J."/>
            <person name="Thomas B.C."/>
            <person name="Singh A."/>
            <person name="Wilkins M.J."/>
            <person name="Karaoz U."/>
            <person name="Brodie E.L."/>
            <person name="Williams K.H."/>
            <person name="Hubbard S.S."/>
            <person name="Banfield J.F."/>
        </authorList>
    </citation>
    <scope>NUCLEOTIDE SEQUENCE [LARGE SCALE GENOMIC DNA]</scope>
</reference>
<dbReference type="Pfam" id="PF01588">
    <property type="entry name" value="tRNA_bind"/>
    <property type="match status" value="1"/>
</dbReference>
<evidence type="ECO:0000256" key="1">
    <source>
        <dbReference type="ARBA" id="ARBA00022555"/>
    </source>
</evidence>
<dbReference type="PANTHER" id="PTHR11586">
    <property type="entry name" value="TRNA-AMINOACYLATION COFACTOR ARC1 FAMILY MEMBER"/>
    <property type="match status" value="1"/>
</dbReference>
<comment type="caution">
    <text evidence="5">The sequence shown here is derived from an EMBL/GenBank/DDBJ whole genome shotgun (WGS) entry which is preliminary data.</text>
</comment>
<sequence>MSDKISITDFQKLDIRIGTVIKAEVPEWSHWVMKLTVELGKEIGKRTIFSGIMKFYKPSDLEGKQFPFIVNLGPKKIGPEGDMSEGMMLMAVEKDDEETPPILFNLQESVPNGAKVR</sequence>
<evidence type="ECO:0000259" key="4">
    <source>
        <dbReference type="PROSITE" id="PS50886"/>
    </source>
</evidence>
<dbReference type="Gene3D" id="2.40.50.140">
    <property type="entry name" value="Nucleic acid-binding proteins"/>
    <property type="match status" value="1"/>
</dbReference>
<dbReference type="EMBL" id="MGHL01000023">
    <property type="protein sequence ID" value="OGM68485.1"/>
    <property type="molecule type" value="Genomic_DNA"/>
</dbReference>
<dbReference type="InterPro" id="IPR051270">
    <property type="entry name" value="Tyrosine-tRNA_ligase_regulator"/>
</dbReference>
<evidence type="ECO:0000313" key="5">
    <source>
        <dbReference type="EMBL" id="OGM68485.1"/>
    </source>
</evidence>
<dbReference type="GO" id="GO:0000049">
    <property type="term" value="F:tRNA binding"/>
    <property type="evidence" value="ECO:0007669"/>
    <property type="project" value="UniProtKB-UniRule"/>
</dbReference>
<keyword evidence="2 3" id="KW-0694">RNA-binding</keyword>
<dbReference type="InterPro" id="IPR012340">
    <property type="entry name" value="NA-bd_OB-fold"/>
</dbReference>
<organism evidence="5 6">
    <name type="scientific">Candidatus Woesebacteria bacterium RIFCSPLOWO2_01_FULL_44_14</name>
    <dbReference type="NCBI Taxonomy" id="1802525"/>
    <lineage>
        <taxon>Bacteria</taxon>
        <taxon>Candidatus Woeseibacteriota</taxon>
    </lineage>
</organism>
<dbReference type="STRING" id="1802525.A2975_03125"/>
<dbReference type="SUPFAM" id="SSF50249">
    <property type="entry name" value="Nucleic acid-binding proteins"/>
    <property type="match status" value="1"/>
</dbReference>
<evidence type="ECO:0000256" key="2">
    <source>
        <dbReference type="ARBA" id="ARBA00022884"/>
    </source>
</evidence>
<dbReference type="PANTHER" id="PTHR11586:SF37">
    <property type="entry name" value="TRNA-BINDING DOMAIN-CONTAINING PROTEIN"/>
    <property type="match status" value="1"/>
</dbReference>
<evidence type="ECO:0000313" key="6">
    <source>
        <dbReference type="Proteomes" id="UP000178429"/>
    </source>
</evidence>
<feature type="domain" description="TRNA-binding" evidence="4">
    <location>
        <begin position="9"/>
        <end position="117"/>
    </location>
</feature>
<gene>
    <name evidence="5" type="ORF">A2975_03125</name>
</gene>